<evidence type="ECO:0000313" key="2">
    <source>
        <dbReference type="Proteomes" id="UP000219048"/>
    </source>
</evidence>
<reference evidence="2" key="1">
    <citation type="submission" date="2017-09" db="EMBL/GenBank/DDBJ databases">
        <authorList>
            <person name="Varghese N."/>
            <person name="Submissions S."/>
        </authorList>
    </citation>
    <scope>NUCLEOTIDE SEQUENCE [LARGE SCALE GENOMIC DNA]</scope>
    <source>
        <strain evidence="2">DSM 25885</strain>
    </source>
</reference>
<proteinExistence type="predicted"/>
<gene>
    <name evidence="1" type="ORF">SAMN06265377_1932</name>
</gene>
<dbReference type="EMBL" id="OBEH01000002">
    <property type="protein sequence ID" value="SNZ00115.1"/>
    <property type="molecule type" value="Genomic_DNA"/>
</dbReference>
<protein>
    <submittedName>
        <fullName evidence="1">Uncharacterized protein</fullName>
    </submittedName>
</protein>
<name>A0A285MSG5_9FLAO</name>
<dbReference type="RefSeq" id="WP_097045552.1">
    <property type="nucleotide sequence ID" value="NZ_OBEH01000002.1"/>
</dbReference>
<dbReference type="OrthoDB" id="1163917at2"/>
<dbReference type="AlphaFoldDB" id="A0A285MSG5"/>
<organism evidence="1 2">
    <name type="scientific">Flagellimonas pacifica</name>
    <dbReference type="NCBI Taxonomy" id="1247520"/>
    <lineage>
        <taxon>Bacteria</taxon>
        <taxon>Pseudomonadati</taxon>
        <taxon>Bacteroidota</taxon>
        <taxon>Flavobacteriia</taxon>
        <taxon>Flavobacteriales</taxon>
        <taxon>Flavobacteriaceae</taxon>
        <taxon>Flagellimonas</taxon>
    </lineage>
</organism>
<accession>A0A285MSG5</accession>
<evidence type="ECO:0000313" key="1">
    <source>
        <dbReference type="EMBL" id="SNZ00115.1"/>
    </source>
</evidence>
<sequence length="63" mass="6268">MKKLANLTGVKLLSKAAQKTINGGGCNPCAGKPQGAKCYVGCDPGNVGRCDILGGGPPFCAAF</sequence>
<keyword evidence="2" id="KW-1185">Reference proteome</keyword>
<dbReference type="Proteomes" id="UP000219048">
    <property type="component" value="Unassembled WGS sequence"/>
</dbReference>